<evidence type="ECO:0000313" key="2">
    <source>
        <dbReference type="Proteomes" id="UP000018721"/>
    </source>
</evidence>
<dbReference type="AlphaFoldDB" id="V9EUQ0"/>
<protein>
    <submittedName>
        <fullName evidence="1">Uncharacterized protein</fullName>
    </submittedName>
</protein>
<evidence type="ECO:0000313" key="1">
    <source>
        <dbReference type="EMBL" id="ETI42218.1"/>
    </source>
</evidence>
<name>V9EUQ0_PHYNI</name>
<gene>
    <name evidence="1" type="ORF">F443_12616</name>
</gene>
<comment type="caution">
    <text evidence="1">The sequence shown here is derived from an EMBL/GenBank/DDBJ whole genome shotgun (WGS) entry which is preliminary data.</text>
</comment>
<proteinExistence type="predicted"/>
<sequence>MHEEHQLVATRSCVRTTPEAARPACPGESCRPKVERQVFQYGAPQLVD</sequence>
<accession>V9EUQ0</accession>
<keyword evidence="2" id="KW-1185">Reference proteome</keyword>
<reference evidence="1 2" key="1">
    <citation type="submission" date="2013-11" db="EMBL/GenBank/DDBJ databases">
        <title>The Genome Sequence of Phytophthora parasitica P1569.</title>
        <authorList>
            <consortium name="The Broad Institute Genomics Platform"/>
            <person name="Russ C."/>
            <person name="Tyler B."/>
            <person name="Panabieres F."/>
            <person name="Shan W."/>
            <person name="Tripathy S."/>
            <person name="Grunwald N."/>
            <person name="Machado M."/>
            <person name="Johnson C.S."/>
            <person name="Arredondo F."/>
            <person name="Hong C."/>
            <person name="Coffey M."/>
            <person name="Young S.K."/>
            <person name="Zeng Q."/>
            <person name="Gargeya S."/>
            <person name="Fitzgerald M."/>
            <person name="Abouelleil A."/>
            <person name="Alvarado L."/>
            <person name="Chapman S.B."/>
            <person name="Gainer-Dewar J."/>
            <person name="Goldberg J."/>
            <person name="Griggs A."/>
            <person name="Gujja S."/>
            <person name="Hansen M."/>
            <person name="Howarth C."/>
            <person name="Imamovic A."/>
            <person name="Ireland A."/>
            <person name="Larimer J."/>
            <person name="McCowan C."/>
            <person name="Murphy C."/>
            <person name="Pearson M."/>
            <person name="Poon T.W."/>
            <person name="Priest M."/>
            <person name="Roberts A."/>
            <person name="Saif S."/>
            <person name="Shea T."/>
            <person name="Sykes S."/>
            <person name="Wortman J."/>
            <person name="Nusbaum C."/>
            <person name="Birren B."/>
        </authorList>
    </citation>
    <scope>NUCLEOTIDE SEQUENCE [LARGE SCALE GENOMIC DNA]</scope>
    <source>
        <strain evidence="1 2">P1569</strain>
    </source>
</reference>
<dbReference type="HOGENOM" id="CLU_3161177_0_0_1"/>
<dbReference type="EMBL" id="ANIZ01002122">
    <property type="protein sequence ID" value="ETI42218.1"/>
    <property type="molecule type" value="Genomic_DNA"/>
</dbReference>
<dbReference type="Proteomes" id="UP000018721">
    <property type="component" value="Unassembled WGS sequence"/>
</dbReference>
<organism evidence="1 2">
    <name type="scientific">Phytophthora nicotianae P1569</name>
    <dbReference type="NCBI Taxonomy" id="1317065"/>
    <lineage>
        <taxon>Eukaryota</taxon>
        <taxon>Sar</taxon>
        <taxon>Stramenopiles</taxon>
        <taxon>Oomycota</taxon>
        <taxon>Peronosporomycetes</taxon>
        <taxon>Peronosporales</taxon>
        <taxon>Peronosporaceae</taxon>
        <taxon>Phytophthora</taxon>
    </lineage>
</organism>